<proteinExistence type="predicted"/>
<feature type="region of interest" description="Disordered" evidence="1">
    <location>
        <begin position="21"/>
        <end position="49"/>
    </location>
</feature>
<evidence type="ECO:0000313" key="2">
    <source>
        <dbReference type="EMBL" id="DAE09551.1"/>
    </source>
</evidence>
<feature type="compositionally biased region" description="Basic residues" evidence="1">
    <location>
        <begin position="28"/>
        <end position="49"/>
    </location>
</feature>
<evidence type="ECO:0000256" key="1">
    <source>
        <dbReference type="SAM" id="MobiDB-lite"/>
    </source>
</evidence>
<reference evidence="2" key="1">
    <citation type="journal article" date="2021" name="Proc. Natl. Acad. Sci. U.S.A.">
        <title>A Catalog of Tens of Thousands of Viruses from Human Metagenomes Reveals Hidden Associations with Chronic Diseases.</title>
        <authorList>
            <person name="Tisza M.J."/>
            <person name="Buck C.B."/>
        </authorList>
    </citation>
    <scope>NUCLEOTIDE SEQUENCE</scope>
    <source>
        <strain evidence="2">Ct96x5</strain>
    </source>
</reference>
<dbReference type="EMBL" id="BK015488">
    <property type="protein sequence ID" value="DAE09551.1"/>
    <property type="molecule type" value="Genomic_DNA"/>
</dbReference>
<protein>
    <submittedName>
        <fullName evidence="2">Uncharacterized protein</fullName>
    </submittedName>
</protein>
<accession>A0A8S5PQX2</accession>
<organism evidence="2">
    <name type="scientific">Siphoviridae sp. ct96x5</name>
    <dbReference type="NCBI Taxonomy" id="2825367"/>
    <lineage>
        <taxon>Viruses</taxon>
        <taxon>Duplodnaviria</taxon>
        <taxon>Heunggongvirae</taxon>
        <taxon>Uroviricota</taxon>
        <taxon>Caudoviricetes</taxon>
    </lineage>
</organism>
<name>A0A8S5PQX2_9CAUD</name>
<sequence>MLIRREASDCLKQYKRETRRIDPLQSAVRKHTPAIHKKKHQRRQYRRRR</sequence>